<gene>
    <name evidence="1" type="ordered locus">Trad_2689</name>
</gene>
<dbReference type="PANTHER" id="PTHR48098">
    <property type="entry name" value="ENTEROCHELIN ESTERASE-RELATED"/>
    <property type="match status" value="1"/>
</dbReference>
<dbReference type="OrthoDB" id="9794761at2"/>
<dbReference type="InterPro" id="IPR029058">
    <property type="entry name" value="AB_hydrolase_fold"/>
</dbReference>
<name>D7CUK7_TRURR</name>
<dbReference type="STRING" id="649638.Trad_2689"/>
<dbReference type="EMBL" id="CP002049">
    <property type="protein sequence ID" value="ADI15792.1"/>
    <property type="molecule type" value="Genomic_DNA"/>
</dbReference>
<dbReference type="SUPFAM" id="SSF53474">
    <property type="entry name" value="alpha/beta-Hydrolases"/>
    <property type="match status" value="1"/>
</dbReference>
<accession>D7CUK7</accession>
<dbReference type="RefSeq" id="WP_013179153.1">
    <property type="nucleotide sequence ID" value="NC_014221.1"/>
</dbReference>
<dbReference type="Gene3D" id="3.40.50.1820">
    <property type="entry name" value="alpha/beta hydrolase"/>
    <property type="match status" value="1"/>
</dbReference>
<dbReference type="Proteomes" id="UP000000379">
    <property type="component" value="Chromosome"/>
</dbReference>
<reference evidence="1 2" key="2">
    <citation type="journal article" date="2011" name="Stand. Genomic Sci.">
        <title>Complete genome sequence of Truepera radiovictrix type strain (RQ-24).</title>
        <authorList>
            <person name="Ivanova N."/>
            <person name="Rohde C."/>
            <person name="Munk C."/>
            <person name="Nolan M."/>
            <person name="Lucas S."/>
            <person name="Del Rio T.G."/>
            <person name="Tice H."/>
            <person name="Deshpande S."/>
            <person name="Cheng J.F."/>
            <person name="Tapia R."/>
            <person name="Han C."/>
            <person name="Goodwin L."/>
            <person name="Pitluck S."/>
            <person name="Liolios K."/>
            <person name="Mavromatis K."/>
            <person name="Mikhailova N."/>
            <person name="Pati A."/>
            <person name="Chen A."/>
            <person name="Palaniappan K."/>
            <person name="Land M."/>
            <person name="Hauser L."/>
            <person name="Chang Y.J."/>
            <person name="Jeffries C.D."/>
            <person name="Brambilla E."/>
            <person name="Rohde M."/>
            <person name="Goker M."/>
            <person name="Tindall B.J."/>
            <person name="Woyke T."/>
            <person name="Bristow J."/>
            <person name="Eisen J.A."/>
            <person name="Markowitz V."/>
            <person name="Hugenholtz P."/>
            <person name="Kyrpides N.C."/>
            <person name="Klenk H.P."/>
            <person name="Lapidus A."/>
        </authorList>
    </citation>
    <scope>NUCLEOTIDE SEQUENCE [LARGE SCALE GENOMIC DNA]</scope>
    <source>
        <strain evidence="2">DSM 17093 / CIP 108686 / LMG 22925 / RQ-24</strain>
    </source>
</reference>
<dbReference type="InterPro" id="IPR000801">
    <property type="entry name" value="Esterase-like"/>
</dbReference>
<protein>
    <submittedName>
        <fullName evidence="1">Esterase</fullName>
    </submittedName>
</protein>
<dbReference type="InterPro" id="IPR050583">
    <property type="entry name" value="Mycobacterial_A85_antigen"/>
</dbReference>
<dbReference type="AlphaFoldDB" id="D7CUK7"/>
<proteinExistence type="predicted"/>
<evidence type="ECO:0000313" key="1">
    <source>
        <dbReference type="EMBL" id="ADI15792.1"/>
    </source>
</evidence>
<keyword evidence="2" id="KW-1185">Reference proteome</keyword>
<dbReference type="HOGENOM" id="CLU_039834_1_2_0"/>
<reference evidence="2" key="1">
    <citation type="submission" date="2010-05" db="EMBL/GenBank/DDBJ databases">
        <title>The complete genome of Truepera radiovictris DSM 17093.</title>
        <authorList>
            <consortium name="US DOE Joint Genome Institute (JGI-PGF)"/>
            <person name="Lucas S."/>
            <person name="Copeland A."/>
            <person name="Lapidus A."/>
            <person name="Glavina del Rio T."/>
            <person name="Dalin E."/>
            <person name="Tice H."/>
            <person name="Bruce D."/>
            <person name="Goodwin L."/>
            <person name="Pitluck S."/>
            <person name="Kyrpides N."/>
            <person name="Mavromatis K."/>
            <person name="Ovchinnikova G."/>
            <person name="Munk A.C."/>
            <person name="Detter J.C."/>
            <person name="Han C."/>
            <person name="Tapia R."/>
            <person name="Land M."/>
            <person name="Hauser L."/>
            <person name="Markowitz V."/>
            <person name="Cheng J.-F."/>
            <person name="Hugenholtz P."/>
            <person name="Woyke T."/>
            <person name="Wu D."/>
            <person name="Tindall B."/>
            <person name="Pomrenke H.G."/>
            <person name="Brambilla E."/>
            <person name="Klenk H.-P."/>
            <person name="Eisen J.A."/>
        </authorList>
    </citation>
    <scope>NUCLEOTIDE SEQUENCE [LARGE SCALE GENOMIC DNA]</scope>
    <source>
        <strain evidence="2">DSM 17093 / CIP 108686 / LMG 22925 / RQ-24</strain>
    </source>
</reference>
<dbReference type="PANTHER" id="PTHR48098:SF6">
    <property type="entry name" value="FERRI-BACILLIBACTIN ESTERASE BESA"/>
    <property type="match status" value="1"/>
</dbReference>
<organism evidence="1 2">
    <name type="scientific">Truepera radiovictrix (strain DSM 17093 / CIP 108686 / LMG 22925 / RQ-24)</name>
    <dbReference type="NCBI Taxonomy" id="649638"/>
    <lineage>
        <taxon>Bacteria</taxon>
        <taxon>Thermotogati</taxon>
        <taxon>Deinococcota</taxon>
        <taxon>Deinococci</taxon>
        <taxon>Trueperales</taxon>
        <taxon>Trueperaceae</taxon>
        <taxon>Truepera</taxon>
    </lineage>
</organism>
<dbReference type="eggNOG" id="COG2819">
    <property type="taxonomic scope" value="Bacteria"/>
</dbReference>
<evidence type="ECO:0000313" key="2">
    <source>
        <dbReference type="Proteomes" id="UP000000379"/>
    </source>
</evidence>
<dbReference type="Pfam" id="PF00756">
    <property type="entry name" value="Esterase"/>
    <property type="match status" value="1"/>
</dbReference>
<sequence>MTLPTPPSPTPAPQHCGARVFKQTFTGSLGERALYIYLPPDYFEPHAADTRYPILYLHDGQNCFETFSEDAFSGSWRADETAERLIHEGQMRPAILVGVSNGGAARLAEYLPPYSRFATAPSRRYRHRLRRRRRVAYLWGQAHRTFAFYEEVHAYMCEHFRVRGGREHVATCGSSMGGLFSAYIAFEHPAFARHHAILSASFWVTETAAGELEMLTRLREAPVHDLRVWLDSGEGEGDSDDNKWVTLAARQALLDAGYTEGQEFVYHLAEGATHSEAAWAARLPQVLSYLFPPEPAPCDAAEGDAATVLVGDAP</sequence>
<dbReference type="KEGG" id="tra:Trad_2689"/>